<evidence type="ECO:0000313" key="3">
    <source>
        <dbReference type="EMBL" id="NSL56194.1"/>
    </source>
</evidence>
<dbReference type="EMBL" id="JABCSC020000003">
    <property type="protein sequence ID" value="NSL56194.1"/>
    <property type="molecule type" value="Genomic_DNA"/>
</dbReference>
<gene>
    <name evidence="3" type="ORF">HJ583_014230</name>
</gene>
<comment type="caution">
    <text evidence="3">The sequence shown here is derived from an EMBL/GenBank/DDBJ whole genome shotgun (WGS) entry which is preliminary data.</text>
</comment>
<evidence type="ECO:0000256" key="1">
    <source>
        <dbReference type="SAM" id="SignalP"/>
    </source>
</evidence>
<dbReference type="InterPro" id="IPR007372">
    <property type="entry name" value="Lipid/polyisoprenoid-bd_YceI"/>
</dbReference>
<evidence type="ECO:0000259" key="2">
    <source>
        <dbReference type="SMART" id="SM00867"/>
    </source>
</evidence>
<evidence type="ECO:0000313" key="4">
    <source>
        <dbReference type="Proteomes" id="UP000778523"/>
    </source>
</evidence>
<dbReference type="PANTHER" id="PTHR34406">
    <property type="entry name" value="PROTEIN YCEI"/>
    <property type="match status" value="1"/>
</dbReference>
<reference evidence="3 4" key="1">
    <citation type="submission" date="2020-06" db="EMBL/GenBank/DDBJ databases">
        <title>Draft genome of Uliginosibacterium sp. IMCC34675.</title>
        <authorList>
            <person name="Song J."/>
        </authorList>
    </citation>
    <scope>NUCLEOTIDE SEQUENCE [LARGE SCALE GENOMIC DNA]</scope>
    <source>
        <strain evidence="3 4">IMCC34675</strain>
    </source>
</reference>
<keyword evidence="4" id="KW-1185">Reference proteome</keyword>
<keyword evidence="1" id="KW-0732">Signal</keyword>
<dbReference type="Pfam" id="PF04264">
    <property type="entry name" value="YceI"/>
    <property type="match status" value="1"/>
</dbReference>
<proteinExistence type="predicted"/>
<name>A0ABX2IHA4_9RHOO</name>
<feature type="chain" id="PRO_5045893383" evidence="1">
    <location>
        <begin position="24"/>
        <end position="189"/>
    </location>
</feature>
<feature type="domain" description="Lipid/polyisoprenoid-binding YceI-like" evidence="2">
    <location>
        <begin position="26"/>
        <end position="186"/>
    </location>
</feature>
<accession>A0ABX2IHA4</accession>
<dbReference type="Gene3D" id="2.40.128.110">
    <property type="entry name" value="Lipid/polyisoprenoid-binding, YceI-like"/>
    <property type="match status" value="1"/>
</dbReference>
<dbReference type="InterPro" id="IPR036761">
    <property type="entry name" value="TTHA0802/YceI-like_sf"/>
</dbReference>
<dbReference type="Proteomes" id="UP000778523">
    <property type="component" value="Unassembled WGS sequence"/>
</dbReference>
<protein>
    <submittedName>
        <fullName evidence="3">YceI family protein</fullName>
    </submittedName>
</protein>
<dbReference type="SMART" id="SM00867">
    <property type="entry name" value="YceI"/>
    <property type="match status" value="1"/>
</dbReference>
<organism evidence="3 4">
    <name type="scientific">Uliginosibacterium aquaticum</name>
    <dbReference type="NCBI Taxonomy" id="2731212"/>
    <lineage>
        <taxon>Bacteria</taxon>
        <taxon>Pseudomonadati</taxon>
        <taxon>Pseudomonadota</taxon>
        <taxon>Betaproteobacteria</taxon>
        <taxon>Rhodocyclales</taxon>
        <taxon>Zoogloeaceae</taxon>
        <taxon>Uliginosibacterium</taxon>
    </lineage>
</organism>
<dbReference type="SUPFAM" id="SSF101874">
    <property type="entry name" value="YceI-like"/>
    <property type="match status" value="1"/>
</dbReference>
<dbReference type="PANTHER" id="PTHR34406:SF1">
    <property type="entry name" value="PROTEIN YCEI"/>
    <property type="match status" value="1"/>
</dbReference>
<sequence>MKIRLAYTLPLLLSLLASTAAQAVEYSQLLADKSSLGFSYRQMNVPMDGSFKRFKAQLAFDPAQPAKASAAFEIEVASIDVGSAEGNSEVSGKLWFNTATHPTARFVSSGIKALGNNRFEVAGKLTIKGKTLDVSTPVSFKADGANGVFEGAFTIKRADYAIGEGMWADFGTVANDVQIKFRLLAAAKK</sequence>
<feature type="signal peptide" evidence="1">
    <location>
        <begin position="1"/>
        <end position="23"/>
    </location>
</feature>
<dbReference type="RefSeq" id="WP_170022518.1">
    <property type="nucleotide sequence ID" value="NZ_JABCSC020000003.1"/>
</dbReference>